<sequence length="850" mass="97623">MKLLIIAVLCFVVGGVWSLASCRQGSNCRLPDCLCFGYSNQVRDIKKYPQIVYFGFDDAVTSIMANHYRYLFPPDRKNPNNCPITMSLYIQHKYTDYAIVNEMYKAGMEIGVHSVTHNNIDTKAKLLDEATQQRLNLHKRAKVPLDEIVGWRSPNLKTAGDDQPDILQQIGYTYDVSLTYTRRVLGDTKPLPYTLDYGNPMPCMIEPCPLKGSPHKGFWEIPINSLTGIKQQYPCPYVDGCYNRPENGEEAFQYLYQNFADYYEGNREPLGFHMHAAWFETLHNKLGMDRFIKYMVSLPDVYIVTAKQMLDWVQNPVPISRLHTLPSWSCRSSTRNTIAPPPPRIQFPSNEISKPIHNVASNNPQRSSMRPTNNRQSVAPVNPSRIMRPSNTRQSVASRTPTRTMQPLIRMTSKPKYLYRPTTPSPTTPKRTQAPKAPQRIWWGGQTERPLPQSQYQTYRPVHQQPPTKVTRQYIRNTPPPTTRTMTMAPIKRRNPFFQNRQPVTNNRYNSGSSIRAPLQQNNQNTRLTADNAQCVQGDNCRLPDCLCRTTAPPRGLLERDTPQMVYFAFDGPIEGRVYSEYISLFDPSRKNPDGCPISATLFVAKNGNYITYLQNLANRGFEVALRGGHRGAYKDIGTLETDLDQELSIMKQYLPNSTFTGWRSPATKPLGDGQYQALEARRLTYDSTLIIASESSQDTMPWPYTLDFGWKESCYALEGCPNQSYRGLWEVPLYTVRDYLDKFNCIYADGCMQNPTTAEETFQFLLSNFLRHYNGNRVPFGINLRHLWFSHNVYVPNKAGLDKFIRYLVEIADVYIVNINQLLDWMRNPTPLSQLKSYQPWICPTPYTQ</sequence>
<dbReference type="GO" id="GO:0005975">
    <property type="term" value="P:carbohydrate metabolic process"/>
    <property type="evidence" value="ECO:0007669"/>
    <property type="project" value="InterPro"/>
</dbReference>
<proteinExistence type="predicted"/>
<dbReference type="PROSITE" id="PS51257">
    <property type="entry name" value="PROKAR_LIPOPROTEIN"/>
    <property type="match status" value="1"/>
</dbReference>
<dbReference type="InterPro" id="IPR002509">
    <property type="entry name" value="NODB_dom"/>
</dbReference>
<feature type="compositionally biased region" description="Polar residues" evidence="1">
    <location>
        <begin position="389"/>
        <end position="402"/>
    </location>
</feature>
<feature type="chain" id="PRO_5042969059" description="NodB homology domain-containing protein" evidence="2">
    <location>
        <begin position="19"/>
        <end position="850"/>
    </location>
</feature>
<feature type="signal peptide" evidence="2">
    <location>
        <begin position="1"/>
        <end position="18"/>
    </location>
</feature>
<reference evidence="4 5" key="1">
    <citation type="submission" date="2024-01" db="EMBL/GenBank/DDBJ databases">
        <title>The genome of the rayed Mediterranean limpet Patella caerulea (Linnaeus, 1758).</title>
        <authorList>
            <person name="Anh-Thu Weber A."/>
            <person name="Halstead-Nussloch G."/>
        </authorList>
    </citation>
    <scope>NUCLEOTIDE SEQUENCE [LARGE SCALE GENOMIC DNA]</scope>
    <source>
        <strain evidence="4">AATW-2023a</strain>
        <tissue evidence="4">Whole specimen</tissue>
    </source>
</reference>
<evidence type="ECO:0000313" key="5">
    <source>
        <dbReference type="Proteomes" id="UP001347796"/>
    </source>
</evidence>
<feature type="compositionally biased region" description="Polar residues" evidence="1">
    <location>
        <begin position="465"/>
        <end position="476"/>
    </location>
</feature>
<dbReference type="PANTHER" id="PTHR45985:SF8">
    <property type="entry name" value="CHITIN DEACETYLASE-LIKE 9, ISOFORM A"/>
    <property type="match status" value="1"/>
</dbReference>
<name>A0AAN8JPT0_PATCE</name>
<feature type="domain" description="NodB homology" evidence="3">
    <location>
        <begin position="50"/>
        <end position="173"/>
    </location>
</feature>
<keyword evidence="5" id="KW-1185">Reference proteome</keyword>
<dbReference type="EMBL" id="JAZGQO010000008">
    <property type="protein sequence ID" value="KAK6179904.1"/>
    <property type="molecule type" value="Genomic_DNA"/>
</dbReference>
<feature type="compositionally biased region" description="Polar residues" evidence="1">
    <location>
        <begin position="359"/>
        <end position="379"/>
    </location>
</feature>
<feature type="region of interest" description="Disordered" evidence="1">
    <location>
        <begin position="459"/>
        <end position="487"/>
    </location>
</feature>
<gene>
    <name evidence="4" type="ORF">SNE40_012154</name>
</gene>
<protein>
    <recommendedName>
        <fullName evidence="3">NodB homology domain-containing protein</fullName>
    </recommendedName>
</protein>
<dbReference type="SUPFAM" id="SSF88713">
    <property type="entry name" value="Glycoside hydrolase/deacetylase"/>
    <property type="match status" value="2"/>
</dbReference>
<feature type="region of interest" description="Disordered" evidence="1">
    <location>
        <begin position="417"/>
        <end position="437"/>
    </location>
</feature>
<comment type="caution">
    <text evidence="4">The sequence shown here is derived from an EMBL/GenBank/DDBJ whole genome shotgun (WGS) entry which is preliminary data.</text>
</comment>
<dbReference type="GO" id="GO:0016810">
    <property type="term" value="F:hydrolase activity, acting on carbon-nitrogen (but not peptide) bonds"/>
    <property type="evidence" value="ECO:0007669"/>
    <property type="project" value="InterPro"/>
</dbReference>
<organism evidence="4 5">
    <name type="scientific">Patella caerulea</name>
    <name type="common">Rayed Mediterranean limpet</name>
    <dbReference type="NCBI Taxonomy" id="87958"/>
    <lineage>
        <taxon>Eukaryota</taxon>
        <taxon>Metazoa</taxon>
        <taxon>Spiralia</taxon>
        <taxon>Lophotrochozoa</taxon>
        <taxon>Mollusca</taxon>
        <taxon>Gastropoda</taxon>
        <taxon>Patellogastropoda</taxon>
        <taxon>Patelloidea</taxon>
        <taxon>Patellidae</taxon>
        <taxon>Patella</taxon>
    </lineage>
</organism>
<keyword evidence="2" id="KW-0732">Signal</keyword>
<dbReference type="PANTHER" id="PTHR45985">
    <property type="match status" value="1"/>
</dbReference>
<dbReference type="InterPro" id="IPR052740">
    <property type="entry name" value="CE4"/>
</dbReference>
<dbReference type="AlphaFoldDB" id="A0AAN8JPT0"/>
<feature type="region of interest" description="Disordered" evidence="1">
    <location>
        <begin position="330"/>
        <end position="402"/>
    </location>
</feature>
<evidence type="ECO:0000256" key="1">
    <source>
        <dbReference type="SAM" id="MobiDB-lite"/>
    </source>
</evidence>
<evidence type="ECO:0000259" key="3">
    <source>
        <dbReference type="Pfam" id="PF01522"/>
    </source>
</evidence>
<evidence type="ECO:0000313" key="4">
    <source>
        <dbReference type="EMBL" id="KAK6179904.1"/>
    </source>
</evidence>
<dbReference type="Proteomes" id="UP001347796">
    <property type="component" value="Unassembled WGS sequence"/>
</dbReference>
<evidence type="ECO:0000256" key="2">
    <source>
        <dbReference type="SAM" id="SignalP"/>
    </source>
</evidence>
<dbReference type="Pfam" id="PF01522">
    <property type="entry name" value="Polysacc_deac_1"/>
    <property type="match status" value="1"/>
</dbReference>
<accession>A0AAN8JPT0</accession>
<dbReference type="InterPro" id="IPR011330">
    <property type="entry name" value="Glyco_hydro/deAcase_b/a-brl"/>
</dbReference>
<dbReference type="Gene3D" id="3.20.20.370">
    <property type="entry name" value="Glycoside hydrolase/deacetylase"/>
    <property type="match status" value="2"/>
</dbReference>